<organism evidence="2 3">
    <name type="scientific">Aliikangiella maris</name>
    <dbReference type="NCBI Taxonomy" id="3162458"/>
    <lineage>
        <taxon>Bacteria</taxon>
        <taxon>Pseudomonadati</taxon>
        <taxon>Pseudomonadota</taxon>
        <taxon>Gammaproteobacteria</taxon>
        <taxon>Oceanospirillales</taxon>
        <taxon>Pleioneaceae</taxon>
        <taxon>Aliikangiella</taxon>
    </lineage>
</organism>
<accession>A0ABV2BZL7</accession>
<dbReference type="RefSeq" id="WP_353897966.1">
    <property type="nucleotide sequence ID" value="NZ_JBEVCJ010000054.1"/>
</dbReference>
<evidence type="ECO:0000313" key="2">
    <source>
        <dbReference type="EMBL" id="MET1257382.1"/>
    </source>
</evidence>
<keyword evidence="1" id="KW-0732">Signal</keyword>
<comment type="caution">
    <text evidence="2">The sequence shown here is derived from an EMBL/GenBank/DDBJ whole genome shotgun (WGS) entry which is preliminary data.</text>
</comment>
<protein>
    <recommendedName>
        <fullName evidence="4">Periplasmic protein</fullName>
    </recommendedName>
</protein>
<gene>
    <name evidence="2" type="ORF">ABVT43_19755</name>
</gene>
<feature type="chain" id="PRO_5045650410" description="Periplasmic protein" evidence="1">
    <location>
        <begin position="20"/>
        <end position="131"/>
    </location>
</feature>
<feature type="signal peptide" evidence="1">
    <location>
        <begin position="1"/>
        <end position="19"/>
    </location>
</feature>
<evidence type="ECO:0000256" key="1">
    <source>
        <dbReference type="SAM" id="SignalP"/>
    </source>
</evidence>
<sequence>MRKLIYLLLFIFQFSYASGNVDLVQYTQKHIDVVESGKDAIFSFYKSNGLEEKRAILLCLDKYLDPYYKLELSDSDKIFKWLESELSKSSNLRLKEDIFQLLQSYSDLGYDDCEMSDNGNISCNEHNKAKQ</sequence>
<dbReference type="Proteomes" id="UP001548189">
    <property type="component" value="Unassembled WGS sequence"/>
</dbReference>
<proteinExistence type="predicted"/>
<keyword evidence="3" id="KW-1185">Reference proteome</keyword>
<dbReference type="EMBL" id="JBEVCJ010000054">
    <property type="protein sequence ID" value="MET1257382.1"/>
    <property type="molecule type" value="Genomic_DNA"/>
</dbReference>
<name>A0ABV2BZL7_9GAMM</name>
<evidence type="ECO:0008006" key="4">
    <source>
        <dbReference type="Google" id="ProtNLM"/>
    </source>
</evidence>
<evidence type="ECO:0000313" key="3">
    <source>
        <dbReference type="Proteomes" id="UP001548189"/>
    </source>
</evidence>
<reference evidence="2 3" key="1">
    <citation type="submission" date="2024-06" db="EMBL/GenBank/DDBJ databases">
        <authorList>
            <person name="Li F."/>
        </authorList>
    </citation>
    <scope>NUCLEOTIDE SEQUENCE [LARGE SCALE GENOMIC DNA]</scope>
    <source>
        <strain evidence="2 3">GXAS 311</strain>
    </source>
</reference>